<dbReference type="Proteomes" id="UP001374579">
    <property type="component" value="Unassembled WGS sequence"/>
</dbReference>
<dbReference type="Pfam" id="PF13855">
    <property type="entry name" value="LRR_8"/>
    <property type="match status" value="3"/>
</dbReference>
<feature type="transmembrane region" description="Helical" evidence="11">
    <location>
        <begin position="787"/>
        <end position="808"/>
    </location>
</feature>
<evidence type="ECO:0000256" key="2">
    <source>
        <dbReference type="ARBA" id="ARBA00009634"/>
    </source>
</evidence>
<protein>
    <recommendedName>
        <fullName evidence="13">TIR domain-containing protein</fullName>
    </recommendedName>
</protein>
<dbReference type="InterPro" id="IPR032675">
    <property type="entry name" value="LRR_dom_sf"/>
</dbReference>
<keyword evidence="6" id="KW-0677">Repeat</keyword>
<comment type="caution">
    <text evidence="14">The sequence shown here is derived from an EMBL/GenBank/DDBJ whole genome shotgun (WGS) entry which is preliminary data.</text>
</comment>
<dbReference type="GO" id="GO:0005886">
    <property type="term" value="C:plasma membrane"/>
    <property type="evidence" value="ECO:0007669"/>
    <property type="project" value="TreeGrafter"/>
</dbReference>
<keyword evidence="8 11" id="KW-0472">Membrane</keyword>
<evidence type="ECO:0000256" key="12">
    <source>
        <dbReference type="SAM" id="SignalP"/>
    </source>
</evidence>
<keyword evidence="7 11" id="KW-1133">Transmembrane helix</keyword>
<evidence type="ECO:0000256" key="11">
    <source>
        <dbReference type="SAM" id="Phobius"/>
    </source>
</evidence>
<comment type="subcellular location">
    <subcellularLocation>
        <location evidence="1">Membrane</location>
        <topology evidence="1">Single-pass membrane protein</topology>
    </subcellularLocation>
</comment>
<organism evidence="14 15">
    <name type="scientific">Littorina saxatilis</name>
    <dbReference type="NCBI Taxonomy" id="31220"/>
    <lineage>
        <taxon>Eukaryota</taxon>
        <taxon>Metazoa</taxon>
        <taxon>Spiralia</taxon>
        <taxon>Lophotrochozoa</taxon>
        <taxon>Mollusca</taxon>
        <taxon>Gastropoda</taxon>
        <taxon>Caenogastropoda</taxon>
        <taxon>Littorinimorpha</taxon>
        <taxon>Littorinoidea</taxon>
        <taxon>Littorinidae</taxon>
        <taxon>Littorina</taxon>
    </lineage>
</organism>
<keyword evidence="5 12" id="KW-0732">Signal</keyword>
<evidence type="ECO:0000256" key="5">
    <source>
        <dbReference type="ARBA" id="ARBA00022729"/>
    </source>
</evidence>
<feature type="signal peptide" evidence="12">
    <location>
        <begin position="1"/>
        <end position="17"/>
    </location>
</feature>
<evidence type="ECO:0000256" key="4">
    <source>
        <dbReference type="ARBA" id="ARBA00022692"/>
    </source>
</evidence>
<dbReference type="SMART" id="SM00369">
    <property type="entry name" value="LRR_TYP"/>
    <property type="match status" value="11"/>
</dbReference>
<evidence type="ECO:0000313" key="15">
    <source>
        <dbReference type="Proteomes" id="UP001374579"/>
    </source>
</evidence>
<dbReference type="SMART" id="SM00255">
    <property type="entry name" value="TIR"/>
    <property type="match status" value="1"/>
</dbReference>
<feature type="domain" description="TIR" evidence="13">
    <location>
        <begin position="836"/>
        <end position="978"/>
    </location>
</feature>
<dbReference type="Gene3D" id="3.80.10.10">
    <property type="entry name" value="Ribonuclease Inhibitor"/>
    <property type="match status" value="4"/>
</dbReference>
<dbReference type="InterPro" id="IPR035897">
    <property type="entry name" value="Toll_tir_struct_dom_sf"/>
</dbReference>
<evidence type="ECO:0000256" key="1">
    <source>
        <dbReference type="ARBA" id="ARBA00004167"/>
    </source>
</evidence>
<dbReference type="SUPFAM" id="SSF52200">
    <property type="entry name" value="Toll/Interleukin receptor TIR domain"/>
    <property type="match status" value="1"/>
</dbReference>
<dbReference type="EMBL" id="JBAMIC010000002">
    <property type="protein sequence ID" value="KAK7112985.1"/>
    <property type="molecule type" value="Genomic_DNA"/>
</dbReference>
<dbReference type="PROSITE" id="PS50104">
    <property type="entry name" value="TIR"/>
    <property type="match status" value="1"/>
</dbReference>
<dbReference type="GO" id="GO:0007165">
    <property type="term" value="P:signal transduction"/>
    <property type="evidence" value="ECO:0007669"/>
    <property type="project" value="InterPro"/>
</dbReference>
<evidence type="ECO:0000256" key="7">
    <source>
        <dbReference type="ARBA" id="ARBA00022989"/>
    </source>
</evidence>
<comment type="similarity">
    <text evidence="2">Belongs to the Toll-like receptor family.</text>
</comment>
<sequence length="981" mass="110437">MLPKALFVAAVMLLIRGEPRMREPLPHPFTPCGQCACNGLAVDCSSRGLTSVPSSGLPVIATSLSLRNNSISFLGPKVFSRFTRLHWLNLSYNVIADIAVQAFSALKGLTELNLAHNHLTFTNRTECLDRRFISSESLTHLDLSFNLLHNASCSIADMFGTGLQWLALSHNGYYLNENPCLLSSLQSLLALDLSHNKLNKFSAEMFKGVAHLKSLNMSHNQILLNNDSYPVELFRLLGPSLTELRVEGNCNTTSCPEGFSYPDEVLQLLSNVQSLHIDGLPNADFGPGFQNMTSLTNLSLSGMDDSFCAINCLTNKTFLHLPHSLWSLNLSKCSISRIEIDAFRPLQHLHILDLSFNLNLGFGTLGNAFYSLQGSALKELHISSIVHPYTTGVIVTPRNTMFFKNTSLEIIHAEGNRIEEFCEGALLNMPESLMVVSVDRNELGFGNYFKDFGSLKNLKAIYIDGNRVAHEPPSAYPPQQLRQCSTGMMRDAMECPLNCHQRFQPKEIPRFGMESVHSVSTQPGTLALQSSAKLVHILPPNLHTYVSRWYALNYKILEVEFNASNSLAVLNLGHNRLKTWIGPITGLKKLATLDLGSNFADNVSTTFFSSLTSLKELNVSRNYLRIVIEHDKDGELFRPLGQLQSLYLSKNYLNAIPPHVFVGLVSLENLVLSHNEIYDFKVNISHMRNLSLLDLSYNHIRYLPKFIMDHLDSIAEYEHVSLDLTFNPIACVCERIDFLRWIVDSKVKFRSKDRLACSMSNGNVEEQVNVFDVIQSLQNSCTDKSGILVGAVSCAFCLLVAMLSALIYRYRWKLRYLYYASRLAYRRLQTCDDDDFEFDAFVSYSSEDNDFVHGELLEELETRAGLRLNVHNRDFIPGRPIPSNIVSAVQSSRRTLVVLSRELVQSEWCLYEMQMATMEAAHTGRDVLLFLLYEDVPSQQLPRDVLYNLQSSTYITFPGTRAEPSLVRDFWARLAQAIRQG</sequence>
<name>A0AAN9GNE2_9CAEN</name>
<keyword evidence="10" id="KW-0325">Glycoprotein</keyword>
<dbReference type="InterPro" id="IPR000157">
    <property type="entry name" value="TIR_dom"/>
</dbReference>
<evidence type="ECO:0000256" key="9">
    <source>
        <dbReference type="ARBA" id="ARBA00023170"/>
    </source>
</evidence>
<dbReference type="PRINTS" id="PR01537">
    <property type="entry name" value="INTRLKN1R1F"/>
</dbReference>
<dbReference type="Pfam" id="PF13676">
    <property type="entry name" value="TIR_2"/>
    <property type="match status" value="1"/>
</dbReference>
<evidence type="ECO:0000256" key="6">
    <source>
        <dbReference type="ARBA" id="ARBA00022737"/>
    </source>
</evidence>
<evidence type="ECO:0000256" key="8">
    <source>
        <dbReference type="ARBA" id="ARBA00023136"/>
    </source>
</evidence>
<keyword evidence="15" id="KW-1185">Reference proteome</keyword>
<proteinExistence type="inferred from homology"/>
<gene>
    <name evidence="14" type="ORF">V1264_012354</name>
</gene>
<evidence type="ECO:0000259" key="13">
    <source>
        <dbReference type="PROSITE" id="PS50104"/>
    </source>
</evidence>
<keyword evidence="9" id="KW-0675">Receptor</keyword>
<dbReference type="GO" id="GO:0038023">
    <property type="term" value="F:signaling receptor activity"/>
    <property type="evidence" value="ECO:0007669"/>
    <property type="project" value="TreeGrafter"/>
</dbReference>
<accession>A0AAN9GNE2</accession>
<dbReference type="SUPFAM" id="SSF52058">
    <property type="entry name" value="L domain-like"/>
    <property type="match status" value="2"/>
</dbReference>
<dbReference type="Gene3D" id="3.40.50.10140">
    <property type="entry name" value="Toll/interleukin-1 receptor homology (TIR) domain"/>
    <property type="match status" value="1"/>
</dbReference>
<dbReference type="PANTHER" id="PTHR24365:SF541">
    <property type="entry name" value="PROTEIN TOLL-RELATED"/>
    <property type="match status" value="1"/>
</dbReference>
<feature type="chain" id="PRO_5042896261" description="TIR domain-containing protein" evidence="12">
    <location>
        <begin position="18"/>
        <end position="981"/>
    </location>
</feature>
<dbReference type="AlphaFoldDB" id="A0AAN9GNE2"/>
<dbReference type="PANTHER" id="PTHR24365">
    <property type="entry name" value="TOLL-LIKE RECEPTOR"/>
    <property type="match status" value="1"/>
</dbReference>
<evidence type="ECO:0000256" key="3">
    <source>
        <dbReference type="ARBA" id="ARBA00022614"/>
    </source>
</evidence>
<evidence type="ECO:0000313" key="14">
    <source>
        <dbReference type="EMBL" id="KAK7112985.1"/>
    </source>
</evidence>
<evidence type="ECO:0000256" key="10">
    <source>
        <dbReference type="ARBA" id="ARBA00023180"/>
    </source>
</evidence>
<keyword evidence="3" id="KW-0433">Leucine-rich repeat</keyword>
<dbReference type="InterPro" id="IPR003591">
    <property type="entry name" value="Leu-rich_rpt_typical-subtyp"/>
</dbReference>
<reference evidence="14 15" key="1">
    <citation type="submission" date="2024-02" db="EMBL/GenBank/DDBJ databases">
        <title>Chromosome-scale genome assembly of the rough periwinkle Littorina saxatilis.</title>
        <authorList>
            <person name="De Jode A."/>
            <person name="Faria R."/>
            <person name="Formenti G."/>
            <person name="Sims Y."/>
            <person name="Smith T.P."/>
            <person name="Tracey A."/>
            <person name="Wood J.M.D."/>
            <person name="Zagrodzka Z.B."/>
            <person name="Johannesson K."/>
            <person name="Butlin R.K."/>
            <person name="Leder E.H."/>
        </authorList>
    </citation>
    <scope>NUCLEOTIDE SEQUENCE [LARGE SCALE GENOMIC DNA]</scope>
    <source>
        <strain evidence="14">Snail1</strain>
        <tissue evidence="14">Muscle</tissue>
    </source>
</reference>
<keyword evidence="4 11" id="KW-0812">Transmembrane</keyword>
<dbReference type="InterPro" id="IPR001611">
    <property type="entry name" value="Leu-rich_rpt"/>
</dbReference>